<dbReference type="OrthoDB" id="7873828at2"/>
<dbReference type="Proteomes" id="UP000220836">
    <property type="component" value="Unassembled WGS sequence"/>
</dbReference>
<dbReference type="AlphaFoldDB" id="A0A238K0Y2"/>
<evidence type="ECO:0000256" key="2">
    <source>
        <dbReference type="ARBA" id="ARBA00022475"/>
    </source>
</evidence>
<keyword evidence="8" id="KW-1185">Reference proteome</keyword>
<proteinExistence type="predicted"/>
<dbReference type="GO" id="GO:0005886">
    <property type="term" value="C:plasma membrane"/>
    <property type="evidence" value="ECO:0007669"/>
    <property type="project" value="UniProtKB-SubCell"/>
</dbReference>
<evidence type="ECO:0000256" key="4">
    <source>
        <dbReference type="ARBA" id="ARBA00022989"/>
    </source>
</evidence>
<feature type="transmembrane region" description="Helical" evidence="6">
    <location>
        <begin position="20"/>
        <end position="40"/>
    </location>
</feature>
<dbReference type="EMBL" id="FXYH01000002">
    <property type="protein sequence ID" value="SMX36423.1"/>
    <property type="molecule type" value="Genomic_DNA"/>
</dbReference>
<keyword evidence="4 6" id="KW-1133">Transmembrane helix</keyword>
<evidence type="ECO:0000313" key="8">
    <source>
        <dbReference type="Proteomes" id="UP000220836"/>
    </source>
</evidence>
<keyword evidence="2" id="KW-1003">Cell membrane</keyword>
<feature type="transmembrane region" description="Helical" evidence="6">
    <location>
        <begin position="61"/>
        <end position="80"/>
    </location>
</feature>
<dbReference type="RefSeq" id="WP_097803330.1">
    <property type="nucleotide sequence ID" value="NZ_FXYH01000002.1"/>
</dbReference>
<gene>
    <name evidence="7" type="ORF">PEV8663_00803</name>
</gene>
<evidence type="ECO:0000256" key="3">
    <source>
        <dbReference type="ARBA" id="ARBA00022692"/>
    </source>
</evidence>
<dbReference type="Pfam" id="PF03626">
    <property type="entry name" value="COX4_pro"/>
    <property type="match status" value="1"/>
</dbReference>
<keyword evidence="3 6" id="KW-0812">Transmembrane</keyword>
<evidence type="ECO:0000256" key="6">
    <source>
        <dbReference type="SAM" id="Phobius"/>
    </source>
</evidence>
<evidence type="ECO:0000256" key="5">
    <source>
        <dbReference type="ARBA" id="ARBA00023136"/>
    </source>
</evidence>
<comment type="subcellular location">
    <subcellularLocation>
        <location evidence="1">Cell membrane</location>
        <topology evidence="1">Multi-pass membrane protein</topology>
    </subcellularLocation>
</comment>
<keyword evidence="5 6" id="KW-0472">Membrane</keyword>
<evidence type="ECO:0000313" key="7">
    <source>
        <dbReference type="EMBL" id="SMX36423.1"/>
    </source>
</evidence>
<organism evidence="7 8">
    <name type="scientific">Pelagimonas varians</name>
    <dbReference type="NCBI Taxonomy" id="696760"/>
    <lineage>
        <taxon>Bacteria</taxon>
        <taxon>Pseudomonadati</taxon>
        <taxon>Pseudomonadota</taxon>
        <taxon>Alphaproteobacteria</taxon>
        <taxon>Rhodobacterales</taxon>
        <taxon>Roseobacteraceae</taxon>
        <taxon>Pelagimonas</taxon>
    </lineage>
</organism>
<dbReference type="InterPro" id="IPR005171">
    <property type="entry name" value="Cyt_c_oxidase_su4_prok"/>
</dbReference>
<evidence type="ECO:0000256" key="1">
    <source>
        <dbReference type="ARBA" id="ARBA00004651"/>
    </source>
</evidence>
<protein>
    <recommendedName>
        <fullName evidence="9">Cytochrome C oxidase subunit IV</fullName>
    </recommendedName>
</protein>
<reference evidence="7 8" key="1">
    <citation type="submission" date="2017-05" db="EMBL/GenBank/DDBJ databases">
        <authorList>
            <person name="Song R."/>
            <person name="Chenine A.L."/>
            <person name="Ruprecht R.M."/>
        </authorList>
    </citation>
    <scope>NUCLEOTIDE SEQUENCE [LARGE SCALE GENOMIC DNA]</scope>
    <source>
        <strain evidence="7 8">CECT 8663</strain>
    </source>
</reference>
<sequence>MSVTNAWLTLIALSIGSTILAHFGAAGIFASLAILTLAWIKAQVILRVYLGLQNAPSWGRGFGMVLAIYMIGIMGLAVAAS</sequence>
<name>A0A238K0Y2_9RHOB</name>
<evidence type="ECO:0008006" key="9">
    <source>
        <dbReference type="Google" id="ProtNLM"/>
    </source>
</evidence>
<accession>A0A238K0Y2</accession>